<dbReference type="Proteomes" id="UP001183615">
    <property type="component" value="Unassembled WGS sequence"/>
</dbReference>
<feature type="transmembrane region" description="Helical" evidence="1">
    <location>
        <begin position="92"/>
        <end position="111"/>
    </location>
</feature>
<organism evidence="2 3">
    <name type="scientific">Streptomyces johnsoniae</name>
    <dbReference type="NCBI Taxonomy" id="3075532"/>
    <lineage>
        <taxon>Bacteria</taxon>
        <taxon>Bacillati</taxon>
        <taxon>Actinomycetota</taxon>
        <taxon>Actinomycetes</taxon>
        <taxon>Kitasatosporales</taxon>
        <taxon>Streptomycetaceae</taxon>
        <taxon>Streptomyces</taxon>
    </lineage>
</organism>
<feature type="transmembrane region" description="Helical" evidence="1">
    <location>
        <begin position="147"/>
        <end position="167"/>
    </location>
</feature>
<feature type="transmembrane region" description="Helical" evidence="1">
    <location>
        <begin position="28"/>
        <end position="47"/>
    </location>
</feature>
<evidence type="ECO:0000256" key="1">
    <source>
        <dbReference type="SAM" id="Phobius"/>
    </source>
</evidence>
<accession>A0ABU2S0E3</accession>
<gene>
    <name evidence="2" type="ORF">RM779_04725</name>
</gene>
<keyword evidence="3" id="KW-1185">Reference proteome</keyword>
<comment type="caution">
    <text evidence="2">The sequence shown here is derived from an EMBL/GenBank/DDBJ whole genome shotgun (WGS) entry which is preliminary data.</text>
</comment>
<sequence>MSAYGQNPQPFAPAPTGGAAANPIIKNLLLAGIGGSALALLGSFLAWTSVDVEGTSDTVSGLDGDGMFTLITSLLALGLLAFGLVKQNLMAAAGSIVPSLVTLVFGVLNFLDPEKLARTYVEDETGGELSGEQLDGFMEGIDFSSSFGVWIVVLGSLVAVAAAGVLATKARAPQQ</sequence>
<proteinExistence type="predicted"/>
<keyword evidence="1" id="KW-0812">Transmembrane</keyword>
<protein>
    <submittedName>
        <fullName evidence="2">Uncharacterized protein</fullName>
    </submittedName>
</protein>
<name>A0ABU2S0E3_9ACTN</name>
<reference evidence="3" key="1">
    <citation type="submission" date="2023-07" db="EMBL/GenBank/DDBJ databases">
        <title>30 novel species of actinomycetes from the DSMZ collection.</title>
        <authorList>
            <person name="Nouioui I."/>
        </authorList>
    </citation>
    <scope>NUCLEOTIDE SEQUENCE [LARGE SCALE GENOMIC DNA]</scope>
    <source>
        <strain evidence="3">DSM 41886</strain>
    </source>
</reference>
<evidence type="ECO:0000313" key="3">
    <source>
        <dbReference type="Proteomes" id="UP001183615"/>
    </source>
</evidence>
<dbReference type="RefSeq" id="WP_311616095.1">
    <property type="nucleotide sequence ID" value="NZ_JAVREV010000002.1"/>
</dbReference>
<keyword evidence="1" id="KW-0472">Membrane</keyword>
<keyword evidence="1" id="KW-1133">Transmembrane helix</keyword>
<feature type="transmembrane region" description="Helical" evidence="1">
    <location>
        <begin position="67"/>
        <end position="85"/>
    </location>
</feature>
<evidence type="ECO:0000313" key="2">
    <source>
        <dbReference type="EMBL" id="MDT0441904.1"/>
    </source>
</evidence>
<dbReference type="EMBL" id="JAVREV010000002">
    <property type="protein sequence ID" value="MDT0441904.1"/>
    <property type="molecule type" value="Genomic_DNA"/>
</dbReference>